<keyword evidence="2" id="KW-1185">Reference proteome</keyword>
<dbReference type="AlphaFoldDB" id="A0A5N6U7H6"/>
<name>A0A5N6U7H6_ASPAV</name>
<accession>A0A5N6U7H6</accession>
<evidence type="ECO:0000313" key="2">
    <source>
        <dbReference type="Proteomes" id="UP000325780"/>
    </source>
</evidence>
<sequence length="239" mass="27139">MRPITALRTWLAQGALTKVAIIAILLPICFANTLTQDDHAGTLVLRGNTPSKPTNSPVPDDDDYFRGAIHPSKYVRGENDIIRWAMSRGRFRASFTAHMYRSEDPALLPTVESVCQFLSVLQRRGNTFTAPGGSPDLNDDHYTVLQVDFELEGMWTEERLLEHLARKARGLYSAIVSKRTEGSEKLESNQWGPSDDWLSSQETKWAQQMVDKRLASFRELDLKVRVVDRTDPQRDSDEF</sequence>
<dbReference type="EMBL" id="ML742028">
    <property type="protein sequence ID" value="KAE8154552.1"/>
    <property type="molecule type" value="Genomic_DNA"/>
</dbReference>
<dbReference type="Proteomes" id="UP000325780">
    <property type="component" value="Unassembled WGS sequence"/>
</dbReference>
<proteinExistence type="predicted"/>
<gene>
    <name evidence="1" type="ORF">BDV25DRAFT_135722</name>
</gene>
<reference evidence="1 2" key="1">
    <citation type="submission" date="2019-04" db="EMBL/GenBank/DDBJ databases">
        <title>Friends and foes A comparative genomics study of 23 Aspergillus species from section Flavi.</title>
        <authorList>
            <consortium name="DOE Joint Genome Institute"/>
            <person name="Kjaerbolling I."/>
            <person name="Vesth T."/>
            <person name="Frisvad J.C."/>
            <person name="Nybo J.L."/>
            <person name="Theobald S."/>
            <person name="Kildgaard S."/>
            <person name="Isbrandt T."/>
            <person name="Kuo A."/>
            <person name="Sato A."/>
            <person name="Lyhne E.K."/>
            <person name="Kogle M.E."/>
            <person name="Wiebenga A."/>
            <person name="Kun R.S."/>
            <person name="Lubbers R.J."/>
            <person name="Makela M.R."/>
            <person name="Barry K."/>
            <person name="Chovatia M."/>
            <person name="Clum A."/>
            <person name="Daum C."/>
            <person name="Haridas S."/>
            <person name="He G."/>
            <person name="LaButti K."/>
            <person name="Lipzen A."/>
            <person name="Mondo S."/>
            <person name="Riley R."/>
            <person name="Salamov A."/>
            <person name="Simmons B.A."/>
            <person name="Magnuson J.K."/>
            <person name="Henrissat B."/>
            <person name="Mortensen U.H."/>
            <person name="Larsen T.O."/>
            <person name="Devries R.P."/>
            <person name="Grigoriev I.V."/>
            <person name="Machida M."/>
            <person name="Baker S.E."/>
            <person name="Andersen M.R."/>
        </authorList>
    </citation>
    <scope>NUCLEOTIDE SEQUENCE [LARGE SCALE GENOMIC DNA]</scope>
    <source>
        <strain evidence="1 2">IBT 18842</strain>
    </source>
</reference>
<evidence type="ECO:0000313" key="1">
    <source>
        <dbReference type="EMBL" id="KAE8154552.1"/>
    </source>
</evidence>
<organism evidence="1 2">
    <name type="scientific">Aspergillus avenaceus</name>
    <dbReference type="NCBI Taxonomy" id="36643"/>
    <lineage>
        <taxon>Eukaryota</taxon>
        <taxon>Fungi</taxon>
        <taxon>Dikarya</taxon>
        <taxon>Ascomycota</taxon>
        <taxon>Pezizomycotina</taxon>
        <taxon>Eurotiomycetes</taxon>
        <taxon>Eurotiomycetidae</taxon>
        <taxon>Eurotiales</taxon>
        <taxon>Aspergillaceae</taxon>
        <taxon>Aspergillus</taxon>
        <taxon>Aspergillus subgen. Circumdati</taxon>
    </lineage>
</organism>
<protein>
    <submittedName>
        <fullName evidence="1">Uncharacterized protein</fullName>
    </submittedName>
</protein>